<evidence type="ECO:0008006" key="4">
    <source>
        <dbReference type="Google" id="ProtNLM"/>
    </source>
</evidence>
<evidence type="ECO:0000313" key="2">
    <source>
        <dbReference type="EMBL" id="TBN52732.1"/>
    </source>
</evidence>
<protein>
    <recommendedName>
        <fullName evidence="4">Secreted protein</fullName>
    </recommendedName>
</protein>
<name>A0ABY1YMC2_9RHOB</name>
<accession>A0ABY1YMC2</accession>
<reference evidence="2 3" key="1">
    <citation type="submission" date="2019-02" db="EMBL/GenBank/DDBJ databases">
        <authorList>
            <person name="Zhang G."/>
        </authorList>
    </citation>
    <scope>NUCLEOTIDE SEQUENCE [LARGE SCALE GENOMIC DNA]</scope>
    <source>
        <strain evidence="2 3">CMB17</strain>
    </source>
</reference>
<sequence>MAMLLLAGATVVRAGAMTHCGDPPASAASHPHDAVAPPPDAQAATTVPCMSHSCCAPNAVRAWEPAQGTVHPARYAVGMGDPRPSRCSGGVYRPPRPSGFAPFARHLQTTA</sequence>
<dbReference type="Proteomes" id="UP000292859">
    <property type="component" value="Unassembled WGS sequence"/>
</dbReference>
<evidence type="ECO:0000313" key="3">
    <source>
        <dbReference type="Proteomes" id="UP000292859"/>
    </source>
</evidence>
<proteinExistence type="predicted"/>
<gene>
    <name evidence="2" type="ORF">EYF88_00550</name>
</gene>
<evidence type="ECO:0000256" key="1">
    <source>
        <dbReference type="SAM" id="MobiDB-lite"/>
    </source>
</evidence>
<comment type="caution">
    <text evidence="2">The sequence shown here is derived from an EMBL/GenBank/DDBJ whole genome shotgun (WGS) entry which is preliminary data.</text>
</comment>
<feature type="region of interest" description="Disordered" evidence="1">
    <location>
        <begin position="23"/>
        <end position="42"/>
    </location>
</feature>
<organism evidence="2 3">
    <name type="scientific">Paracoccus sediminis</name>
    <dbReference type="NCBI Taxonomy" id="1214787"/>
    <lineage>
        <taxon>Bacteria</taxon>
        <taxon>Pseudomonadati</taxon>
        <taxon>Pseudomonadota</taxon>
        <taxon>Alphaproteobacteria</taxon>
        <taxon>Rhodobacterales</taxon>
        <taxon>Paracoccaceae</taxon>
        <taxon>Paracoccus</taxon>
    </lineage>
</organism>
<dbReference type="EMBL" id="SIRL01000001">
    <property type="protein sequence ID" value="TBN52732.1"/>
    <property type="molecule type" value="Genomic_DNA"/>
</dbReference>
<keyword evidence="3" id="KW-1185">Reference proteome</keyword>
<dbReference type="RefSeq" id="WP_089386589.1">
    <property type="nucleotide sequence ID" value="NZ_FZNM01000001.1"/>
</dbReference>